<protein>
    <recommendedName>
        <fullName evidence="4">histone acetyltransferase</fullName>
        <ecNumber evidence="4">2.3.1.48</ecNumber>
    </recommendedName>
</protein>
<feature type="compositionally biased region" description="Pro residues" evidence="20">
    <location>
        <begin position="1"/>
        <end position="19"/>
    </location>
</feature>
<feature type="active site" description="Proton donor/acceptor" evidence="19">
    <location>
        <position position="498"/>
    </location>
</feature>
<keyword evidence="13" id="KW-0539">Nucleus</keyword>
<keyword evidence="7" id="KW-0156">Chromatin regulator</keyword>
<dbReference type="PANTHER" id="PTHR10615">
    <property type="entry name" value="HISTONE ACETYLTRANSFERASE"/>
    <property type="match status" value="1"/>
</dbReference>
<evidence type="ECO:0000256" key="15">
    <source>
        <dbReference type="ARBA" id="ARBA00047557"/>
    </source>
</evidence>
<evidence type="ECO:0000256" key="2">
    <source>
        <dbReference type="ARBA" id="ARBA00010107"/>
    </source>
</evidence>
<comment type="catalytic activity">
    <reaction evidence="15">
        <text>2-hydroxyisobutanoyl-CoA + L-lysyl-[protein] = N(6)-(2-hydroxyisobutanoyl)-L-lysyl-[protein] + CoA + H(+)</text>
        <dbReference type="Rhea" id="RHEA:24180"/>
        <dbReference type="Rhea" id="RHEA-COMP:9752"/>
        <dbReference type="Rhea" id="RHEA-COMP:15921"/>
        <dbReference type="ChEBI" id="CHEBI:15378"/>
        <dbReference type="ChEBI" id="CHEBI:29969"/>
        <dbReference type="ChEBI" id="CHEBI:57287"/>
        <dbReference type="ChEBI" id="CHEBI:131780"/>
        <dbReference type="ChEBI" id="CHEBI:144968"/>
    </reaction>
    <physiologicalReaction direction="left-to-right" evidence="15">
        <dbReference type="Rhea" id="RHEA:24181"/>
    </physiologicalReaction>
</comment>
<dbReference type="Pfam" id="PF11717">
    <property type="entry name" value="Tudor-knot"/>
    <property type="match status" value="1"/>
</dbReference>
<feature type="compositionally biased region" description="Acidic residues" evidence="20">
    <location>
        <begin position="246"/>
        <end position="268"/>
    </location>
</feature>
<evidence type="ECO:0000256" key="9">
    <source>
        <dbReference type="ARBA" id="ARBA00023015"/>
    </source>
</evidence>
<evidence type="ECO:0000256" key="4">
    <source>
        <dbReference type="ARBA" id="ARBA00013184"/>
    </source>
</evidence>
<evidence type="ECO:0000256" key="19">
    <source>
        <dbReference type="PIRSR" id="PIRSR602717-51"/>
    </source>
</evidence>
<keyword evidence="9" id="KW-0805">Transcription regulation</keyword>
<comment type="catalytic activity">
    <reaction evidence="16">
        <text>(2E)-butenoyl-CoA + L-lysyl-[protein] = N(6)-(2E)-butenoyl-L-lysyl-[protein] + CoA + H(+)</text>
        <dbReference type="Rhea" id="RHEA:53908"/>
        <dbReference type="Rhea" id="RHEA-COMP:9752"/>
        <dbReference type="Rhea" id="RHEA-COMP:13707"/>
        <dbReference type="ChEBI" id="CHEBI:15378"/>
        <dbReference type="ChEBI" id="CHEBI:29969"/>
        <dbReference type="ChEBI" id="CHEBI:57287"/>
        <dbReference type="ChEBI" id="CHEBI:57332"/>
        <dbReference type="ChEBI" id="CHEBI:137954"/>
    </reaction>
    <physiologicalReaction direction="left-to-right" evidence="16">
        <dbReference type="Rhea" id="RHEA:53909"/>
    </physiologicalReaction>
</comment>
<evidence type="ECO:0000313" key="22">
    <source>
        <dbReference type="EMBL" id="GJN91051.1"/>
    </source>
</evidence>
<evidence type="ECO:0000256" key="6">
    <source>
        <dbReference type="ARBA" id="ARBA00022763"/>
    </source>
</evidence>
<feature type="compositionally biased region" description="Basic and acidic residues" evidence="20">
    <location>
        <begin position="89"/>
        <end position="105"/>
    </location>
</feature>
<evidence type="ECO:0000256" key="12">
    <source>
        <dbReference type="ARBA" id="ARBA00023204"/>
    </source>
</evidence>
<dbReference type="FunFam" id="3.30.60.60:FF:000001">
    <property type="entry name" value="Histone acetyltransferase"/>
    <property type="match status" value="1"/>
</dbReference>
<evidence type="ECO:0000256" key="5">
    <source>
        <dbReference type="ARBA" id="ARBA00022679"/>
    </source>
</evidence>
<gene>
    <name evidence="22" type="ORF">Rhopal_004066-T1</name>
</gene>
<dbReference type="InterPro" id="IPR002717">
    <property type="entry name" value="HAT_MYST-type"/>
</dbReference>
<evidence type="ECO:0000256" key="16">
    <source>
        <dbReference type="ARBA" id="ARBA00047752"/>
    </source>
</evidence>
<reference evidence="22 23" key="1">
    <citation type="submission" date="2021-12" db="EMBL/GenBank/DDBJ databases">
        <title>High titer production of polyol ester of fatty acids by Rhodotorula paludigena BS15 towards product separation-free biomass refinery.</title>
        <authorList>
            <person name="Mano J."/>
            <person name="Ono H."/>
            <person name="Tanaka T."/>
            <person name="Naito K."/>
            <person name="Sushida H."/>
            <person name="Ike M."/>
            <person name="Tokuyasu K."/>
            <person name="Kitaoka M."/>
        </authorList>
    </citation>
    <scope>NUCLEOTIDE SEQUENCE [LARGE SCALE GENOMIC DNA]</scope>
    <source>
        <strain evidence="22 23">BS15</strain>
    </source>
</reference>
<comment type="catalytic activity">
    <reaction evidence="18">
        <text>L-lysyl-[histone] + acetyl-CoA = N(6)-acetyl-L-lysyl-[histone] + CoA + H(+)</text>
        <dbReference type="Rhea" id="RHEA:21992"/>
        <dbReference type="Rhea" id="RHEA-COMP:9845"/>
        <dbReference type="Rhea" id="RHEA-COMP:11338"/>
        <dbReference type="ChEBI" id="CHEBI:15378"/>
        <dbReference type="ChEBI" id="CHEBI:29969"/>
        <dbReference type="ChEBI" id="CHEBI:57287"/>
        <dbReference type="ChEBI" id="CHEBI:57288"/>
        <dbReference type="ChEBI" id="CHEBI:61930"/>
        <dbReference type="EC" id="2.3.1.48"/>
    </reaction>
    <physiologicalReaction direction="left-to-right" evidence="18">
        <dbReference type="Rhea" id="RHEA:21993"/>
    </physiologicalReaction>
</comment>
<organism evidence="22 23">
    <name type="scientific">Rhodotorula paludigena</name>
    <dbReference type="NCBI Taxonomy" id="86838"/>
    <lineage>
        <taxon>Eukaryota</taxon>
        <taxon>Fungi</taxon>
        <taxon>Dikarya</taxon>
        <taxon>Basidiomycota</taxon>
        <taxon>Pucciniomycotina</taxon>
        <taxon>Microbotryomycetes</taxon>
        <taxon>Sporidiobolales</taxon>
        <taxon>Sporidiobolaceae</taxon>
        <taxon>Rhodotorula</taxon>
    </lineage>
</organism>
<dbReference type="InterPro" id="IPR016181">
    <property type="entry name" value="Acyl_CoA_acyltransferase"/>
</dbReference>
<keyword evidence="12" id="KW-0234">DNA repair</keyword>
<comment type="catalytic activity">
    <reaction evidence="17">
        <text>L-lysyl-[protein] + acetyl-CoA = N(6)-acetyl-L-lysyl-[protein] + CoA + H(+)</text>
        <dbReference type="Rhea" id="RHEA:45948"/>
        <dbReference type="Rhea" id="RHEA-COMP:9752"/>
        <dbReference type="Rhea" id="RHEA-COMP:10731"/>
        <dbReference type="ChEBI" id="CHEBI:15378"/>
        <dbReference type="ChEBI" id="CHEBI:29969"/>
        <dbReference type="ChEBI" id="CHEBI:57287"/>
        <dbReference type="ChEBI" id="CHEBI:57288"/>
        <dbReference type="ChEBI" id="CHEBI:61930"/>
    </reaction>
    <physiologicalReaction direction="left-to-right" evidence="17">
        <dbReference type="Rhea" id="RHEA:45949"/>
    </physiologicalReaction>
</comment>
<dbReference type="GO" id="GO:0006281">
    <property type="term" value="P:DNA repair"/>
    <property type="evidence" value="ECO:0007669"/>
    <property type="project" value="UniProtKB-KW"/>
</dbReference>
<keyword evidence="8" id="KW-0007">Acetylation</keyword>
<comment type="function">
    <text evidence="14">Catalytic component of the NuA4 histone acetyltransferase (HAT) complex which is involved in epigenetic transcriptional activation of selected genes principally by acetylation of nucleosomal histones H4, H3, H2B, H2A and H2A variant H2A.Z. Acetylates histone H4 to form H4K5ac, H4K8ac, H4K12ac and H4K16ac, histone H3 to form H3K14ac, and histone H2A to form H2AK4ac and H2AK7ac. The NuA4 complex is involved in the DNA damage response and is required for chromosome segregation. The NuA4 complex plays a direct role in repair of DNA double-strand breaks (DSBs) through homologous recombination. Recruitment to promoters depends on H3K4me. Also acetylates non-histone proteins. In addition to protein acetyltransferase, can use different acyl-CoA substrates, such as 2-hydroxyisobutanoyl-CoA (2-hydroxyisobutyryl-CoA) or (2E)-butenoyl-CoA (crotonyl-CoA), and is able to mediate protein 2-hydroxyisobutyrylation and crotonylation, respectively.</text>
</comment>
<evidence type="ECO:0000259" key="21">
    <source>
        <dbReference type="PROSITE" id="PS51726"/>
    </source>
</evidence>
<dbReference type="GO" id="GO:0003682">
    <property type="term" value="F:chromatin binding"/>
    <property type="evidence" value="ECO:0007669"/>
    <property type="project" value="TreeGrafter"/>
</dbReference>
<evidence type="ECO:0000256" key="17">
    <source>
        <dbReference type="ARBA" id="ARBA00047787"/>
    </source>
</evidence>
<dbReference type="GO" id="GO:0000785">
    <property type="term" value="C:chromatin"/>
    <property type="evidence" value="ECO:0007669"/>
    <property type="project" value="TreeGrafter"/>
</dbReference>
<dbReference type="GO" id="GO:0005634">
    <property type="term" value="C:nucleus"/>
    <property type="evidence" value="ECO:0007669"/>
    <property type="project" value="UniProtKB-SubCell"/>
</dbReference>
<dbReference type="GO" id="GO:0004402">
    <property type="term" value="F:histone acetyltransferase activity"/>
    <property type="evidence" value="ECO:0007669"/>
    <property type="project" value="InterPro"/>
</dbReference>
<comment type="similarity">
    <text evidence="2">Belongs to the MYST (SAS/MOZ) family.</text>
</comment>
<dbReference type="GO" id="GO:0006357">
    <property type="term" value="P:regulation of transcription by RNA polymerase II"/>
    <property type="evidence" value="ECO:0007669"/>
    <property type="project" value="TreeGrafter"/>
</dbReference>
<evidence type="ECO:0000256" key="11">
    <source>
        <dbReference type="ARBA" id="ARBA00023163"/>
    </source>
</evidence>
<dbReference type="PROSITE" id="PS51726">
    <property type="entry name" value="MYST_HAT"/>
    <property type="match status" value="1"/>
</dbReference>
<evidence type="ECO:0000256" key="13">
    <source>
        <dbReference type="ARBA" id="ARBA00023242"/>
    </source>
</evidence>
<accession>A0AAV5GER7</accession>
<keyword evidence="23" id="KW-1185">Reference proteome</keyword>
<evidence type="ECO:0000256" key="8">
    <source>
        <dbReference type="ARBA" id="ARBA00022990"/>
    </source>
</evidence>
<evidence type="ECO:0000256" key="3">
    <source>
        <dbReference type="ARBA" id="ARBA00011353"/>
    </source>
</evidence>
<dbReference type="InterPro" id="IPR025995">
    <property type="entry name" value="Tudor-knot"/>
</dbReference>
<feature type="region of interest" description="Disordered" evidence="20">
    <location>
        <begin position="1"/>
        <end position="21"/>
    </location>
</feature>
<dbReference type="Proteomes" id="UP001342314">
    <property type="component" value="Unassembled WGS sequence"/>
</dbReference>
<dbReference type="PANTHER" id="PTHR10615:SF218">
    <property type="entry name" value="HISTONE ACETYLTRANSFERASE ESA1"/>
    <property type="match status" value="1"/>
</dbReference>
<dbReference type="FunFam" id="3.40.630.30:FF:000002">
    <property type="entry name" value="Histone acetyltransferase"/>
    <property type="match status" value="1"/>
</dbReference>
<keyword evidence="11" id="KW-0804">Transcription</keyword>
<sequence length="605" mass="67406">MVSSPAPPSGDPPPKPVISPPNTLVLSQIITGCKVFVQRVVDPARPNDTEVRKAEILSIRERKLGRQERREKKARLRAAQDGGGEEAAAELKRKEQEEEEKSKNEGDRLEYYCHYVEFNKVRPLPRRPALPFILADPVTIRQRPLTLSATSSVSTNGFPDPASSSRAKSSGRSLPPPPAAPGSTRKNSREPSAVPPASPSPAGSPSANGSAAETKKAIDAGNVLRKAAIRAAHEQSVGNKRKAVDGEDDADADADADGEADEDGDAEMVDAQTGADGSTQPELASADGASDDGGPPATFSKAREIEKLRTQGSMTQSHSEVSRVKNLDRIQIGKHLVEAWYFSPYPVEYAHTPVLYVCEFCLSFFASEKQIERHRTKCTLQHPPGNEIYRHEDISFFEIDGRKQKTWCRNLCLLSKAFLDHKTLYYDVDPFLYYVMCARDDRGVHLVGYFSKEKESAENYNVACILTLPQYQRMGYGKLLIEFSYELSKKEQRLGSPEKPLSDLGLLSYRAYWAEIIVDVLVNAKEDISIDEIANKTAIVHADIMHTCQVLQLLKFHKGQHHLVVSPAVLEQHERVRSKVRRRIDPSKLIWRPPVFTRQELRFGF</sequence>
<dbReference type="CDD" id="cd04301">
    <property type="entry name" value="NAT_SF"/>
    <property type="match status" value="1"/>
</dbReference>
<dbReference type="Gene3D" id="1.10.10.10">
    <property type="entry name" value="Winged helix-like DNA-binding domain superfamily/Winged helix DNA-binding domain"/>
    <property type="match status" value="1"/>
</dbReference>
<dbReference type="Pfam" id="PF17772">
    <property type="entry name" value="zf-MYST"/>
    <property type="match status" value="1"/>
</dbReference>
<comment type="subunit">
    <text evidence="3">Component of the NuA4 histone acetyltransferase complex.</text>
</comment>
<evidence type="ECO:0000256" key="14">
    <source>
        <dbReference type="ARBA" id="ARBA00045805"/>
    </source>
</evidence>
<evidence type="ECO:0000256" key="10">
    <source>
        <dbReference type="ARBA" id="ARBA00023159"/>
    </source>
</evidence>
<dbReference type="FunFam" id="1.10.10.10:FF:000022">
    <property type="entry name" value="Histone acetyltransferase"/>
    <property type="match status" value="1"/>
</dbReference>
<feature type="domain" description="MYST-type HAT" evidence="21">
    <location>
        <begin position="322"/>
        <end position="593"/>
    </location>
</feature>
<keyword evidence="6" id="KW-0227">DNA damage</keyword>
<dbReference type="EC" id="2.3.1.48" evidence="4"/>
<keyword evidence="5" id="KW-0808">Transferase</keyword>
<name>A0AAV5GER7_9BASI</name>
<dbReference type="Pfam" id="PF01853">
    <property type="entry name" value="MOZ_SAS"/>
    <property type="match status" value="1"/>
</dbReference>
<proteinExistence type="inferred from homology"/>
<feature type="region of interest" description="Disordered" evidence="20">
    <location>
        <begin position="66"/>
        <end position="105"/>
    </location>
</feature>
<comment type="caution">
    <text evidence="22">The sequence shown here is derived from an EMBL/GenBank/DDBJ whole genome shotgun (WGS) entry which is preliminary data.</text>
</comment>
<feature type="compositionally biased region" description="Low complexity" evidence="20">
    <location>
        <begin position="162"/>
        <end position="173"/>
    </location>
</feature>
<dbReference type="Gene3D" id="3.30.60.60">
    <property type="entry name" value="N-acetyl transferase-like"/>
    <property type="match status" value="1"/>
</dbReference>
<dbReference type="InterPro" id="IPR040706">
    <property type="entry name" value="Zf-MYST"/>
</dbReference>
<evidence type="ECO:0000256" key="7">
    <source>
        <dbReference type="ARBA" id="ARBA00022853"/>
    </source>
</evidence>
<feature type="region of interest" description="Disordered" evidence="20">
    <location>
        <begin position="150"/>
        <end position="214"/>
    </location>
</feature>
<dbReference type="SUPFAM" id="SSF55729">
    <property type="entry name" value="Acyl-CoA N-acyltransferases (Nat)"/>
    <property type="match status" value="1"/>
</dbReference>
<evidence type="ECO:0000256" key="1">
    <source>
        <dbReference type="ARBA" id="ARBA00004123"/>
    </source>
</evidence>
<evidence type="ECO:0000256" key="18">
    <source>
        <dbReference type="ARBA" id="ARBA00048940"/>
    </source>
</evidence>
<comment type="subcellular location">
    <subcellularLocation>
        <location evidence="1">Nucleus</location>
    </subcellularLocation>
</comment>
<feature type="compositionally biased region" description="Low complexity" evidence="20">
    <location>
        <begin position="200"/>
        <end position="212"/>
    </location>
</feature>
<evidence type="ECO:0000256" key="20">
    <source>
        <dbReference type="SAM" id="MobiDB-lite"/>
    </source>
</evidence>
<dbReference type="AlphaFoldDB" id="A0AAV5GER7"/>
<feature type="region of interest" description="Disordered" evidence="20">
    <location>
        <begin position="232"/>
        <end position="299"/>
    </location>
</feature>
<dbReference type="GO" id="GO:0003712">
    <property type="term" value="F:transcription coregulator activity"/>
    <property type="evidence" value="ECO:0007669"/>
    <property type="project" value="TreeGrafter"/>
</dbReference>
<dbReference type="Gene3D" id="3.40.630.30">
    <property type="match status" value="1"/>
</dbReference>
<dbReference type="EMBL" id="BQKY01000008">
    <property type="protein sequence ID" value="GJN91051.1"/>
    <property type="molecule type" value="Genomic_DNA"/>
</dbReference>
<dbReference type="InterPro" id="IPR050603">
    <property type="entry name" value="MYST_HAT"/>
</dbReference>
<evidence type="ECO:0000313" key="23">
    <source>
        <dbReference type="Proteomes" id="UP001342314"/>
    </source>
</evidence>
<keyword evidence="10" id="KW-0010">Activator</keyword>
<dbReference type="InterPro" id="IPR036388">
    <property type="entry name" value="WH-like_DNA-bd_sf"/>
</dbReference>